<comment type="caution">
    <text evidence="2">The sequence shown here is derived from an EMBL/GenBank/DDBJ whole genome shotgun (WGS) entry which is preliminary data.</text>
</comment>
<dbReference type="EMBL" id="JBHTIS010004483">
    <property type="protein sequence ID" value="MFD1052514.1"/>
    <property type="molecule type" value="Genomic_DNA"/>
</dbReference>
<evidence type="ECO:0000256" key="1">
    <source>
        <dbReference type="SAM" id="Phobius"/>
    </source>
</evidence>
<dbReference type="Proteomes" id="UP001597045">
    <property type="component" value="Unassembled WGS sequence"/>
</dbReference>
<keyword evidence="1" id="KW-1133">Transmembrane helix</keyword>
<feature type="non-terminal residue" evidence="2">
    <location>
        <position position="113"/>
    </location>
</feature>
<name>A0ABW3MSB5_9PSEU</name>
<feature type="transmembrane region" description="Helical" evidence="1">
    <location>
        <begin position="65"/>
        <end position="85"/>
    </location>
</feature>
<sequence>MIDVGCALVFTAAVWGFRYQVVRGRVLLAVVTGPAVWAGLFYVVSVANPMGLGGTFANTMGDVPLVLQTAAVTGMWGVEFLVLLVPSAIASTAIRTLSCWSCRNLRTISSVSE</sequence>
<protein>
    <submittedName>
        <fullName evidence="2">Uncharacterized protein</fullName>
    </submittedName>
</protein>
<gene>
    <name evidence="2" type="ORF">ACFQ1S_46450</name>
</gene>
<feature type="transmembrane region" description="Helical" evidence="1">
    <location>
        <begin position="26"/>
        <end position="45"/>
    </location>
</feature>
<evidence type="ECO:0000313" key="3">
    <source>
        <dbReference type="Proteomes" id="UP001597045"/>
    </source>
</evidence>
<organism evidence="2 3">
    <name type="scientific">Kibdelosporangium lantanae</name>
    <dbReference type="NCBI Taxonomy" id="1497396"/>
    <lineage>
        <taxon>Bacteria</taxon>
        <taxon>Bacillati</taxon>
        <taxon>Actinomycetota</taxon>
        <taxon>Actinomycetes</taxon>
        <taxon>Pseudonocardiales</taxon>
        <taxon>Pseudonocardiaceae</taxon>
        <taxon>Kibdelosporangium</taxon>
    </lineage>
</organism>
<reference evidence="3" key="1">
    <citation type="journal article" date="2019" name="Int. J. Syst. Evol. Microbiol.">
        <title>The Global Catalogue of Microorganisms (GCM) 10K type strain sequencing project: providing services to taxonomists for standard genome sequencing and annotation.</title>
        <authorList>
            <consortium name="The Broad Institute Genomics Platform"/>
            <consortium name="The Broad Institute Genome Sequencing Center for Infectious Disease"/>
            <person name="Wu L."/>
            <person name="Ma J."/>
        </authorList>
    </citation>
    <scope>NUCLEOTIDE SEQUENCE [LARGE SCALE GENOMIC DNA]</scope>
    <source>
        <strain evidence="3">JCM 31486</strain>
    </source>
</reference>
<evidence type="ECO:0000313" key="2">
    <source>
        <dbReference type="EMBL" id="MFD1052514.1"/>
    </source>
</evidence>
<proteinExistence type="predicted"/>
<keyword evidence="1" id="KW-0472">Membrane</keyword>
<keyword evidence="1" id="KW-0812">Transmembrane</keyword>
<keyword evidence="3" id="KW-1185">Reference proteome</keyword>
<accession>A0ABW3MSB5</accession>